<gene>
    <name evidence="5" type="ORF">HNQ50_002245</name>
</gene>
<dbReference type="Pfam" id="PF25800">
    <property type="entry name" value="FimV_N"/>
    <property type="match status" value="1"/>
</dbReference>
<comment type="caution">
    <text evidence="5">The sequence shown here is derived from an EMBL/GenBank/DDBJ whole genome shotgun (WGS) entry which is preliminary data.</text>
</comment>
<dbReference type="InterPro" id="IPR057840">
    <property type="entry name" value="FimV_N"/>
</dbReference>
<protein>
    <submittedName>
        <fullName evidence="5">Tfp pilus assembly protein FimV</fullName>
    </submittedName>
</protein>
<evidence type="ECO:0000313" key="6">
    <source>
        <dbReference type="Proteomes" id="UP000543030"/>
    </source>
</evidence>
<dbReference type="Proteomes" id="UP000543030">
    <property type="component" value="Unassembled WGS sequence"/>
</dbReference>
<dbReference type="AlphaFoldDB" id="A0A840RDV7"/>
<feature type="transmembrane region" description="Helical" evidence="3">
    <location>
        <begin position="364"/>
        <end position="383"/>
    </location>
</feature>
<keyword evidence="3" id="KW-0472">Membrane</keyword>
<keyword evidence="1" id="KW-0175">Coiled coil</keyword>
<feature type="domain" description="FimV N-terminal" evidence="4">
    <location>
        <begin position="30"/>
        <end position="133"/>
    </location>
</feature>
<accession>A0A840RDV7</accession>
<feature type="region of interest" description="Disordered" evidence="2">
    <location>
        <begin position="141"/>
        <end position="170"/>
    </location>
</feature>
<evidence type="ECO:0000256" key="2">
    <source>
        <dbReference type="SAM" id="MobiDB-lite"/>
    </source>
</evidence>
<evidence type="ECO:0000256" key="1">
    <source>
        <dbReference type="SAM" id="Coils"/>
    </source>
</evidence>
<sequence>MKKHPAHSLHVVSLLAAGMTLGAAPVFSAALGPIQVRSALGERLDAVIQVTTASGEELSSSCFRVGTPQDDDGGSVLRGVQMTWEPQGSGSGRLRLRTSDPVTEPVMQLPVQVKCGSDDTRDFRRDYTLLLDPRDYRGAVISNGSNDQATAPVAAAPARATRRKLPAPGESWTVRAGDTVESIASNYYPHDGAARRQFIESMYAQNPDLPQGYRVPLSVDTQITLPGKVAAPASEAAPRAPKAARKPAASATTGRSVLRLDDSPPDTPSPSTASAPAVAAIANQAASEDQQLALLKTQIAQLQQELAQLKLQAQQQLTQPATANAVAPAANTANTTVPAATAHPHAPVHVAAPVPEKSGGLLDWLLFPLILLLLVGVMAWSYLRWKSRQREASVAEDEYAMQFANGMPDEDVHTVLPPAAGAGARGAVASPLAARAEPQRELANHITQIANEWQNSTMDVVQPGNVLEEAQLLLDHGLLQQAINLLIQEIEQHPALATLWLKLLSIYSQHQMKADFLDYARQFREQFTDEDLWRQVQVMGASVDPDNALYQLSEEDAASLPDYRKESTLKQSIGGTLPDHPSTPSPEAEAEFESLMRTQAGLALTDSEWTLAEDHEALPRKPLAEHVPFDTRQPVLETPVEEEPAAAFFGNEMEFDLDALPPLEAPAMTEPVALAAAAPVAAAGPVVPAKPEPSAFRSDDPQMQKIATLLEHGQEGEAMRALEETLYSGSGAQRQLALKWLSQLQPRAFDK</sequence>
<feature type="compositionally biased region" description="Low complexity" evidence="2">
    <location>
        <begin position="231"/>
        <end position="251"/>
    </location>
</feature>
<keyword evidence="3" id="KW-0812">Transmembrane</keyword>
<proteinExistence type="predicted"/>
<evidence type="ECO:0000256" key="3">
    <source>
        <dbReference type="SAM" id="Phobius"/>
    </source>
</evidence>
<evidence type="ECO:0000259" key="4">
    <source>
        <dbReference type="Pfam" id="PF25800"/>
    </source>
</evidence>
<dbReference type="EMBL" id="JACHHN010000004">
    <property type="protein sequence ID" value="MBB5191515.1"/>
    <property type="molecule type" value="Genomic_DNA"/>
</dbReference>
<feature type="compositionally biased region" description="Low complexity" evidence="2">
    <location>
        <begin position="149"/>
        <end position="159"/>
    </location>
</feature>
<keyword evidence="6" id="KW-1185">Reference proteome</keyword>
<keyword evidence="3" id="KW-1133">Transmembrane helix</keyword>
<evidence type="ECO:0000313" key="5">
    <source>
        <dbReference type="EMBL" id="MBB5191515.1"/>
    </source>
</evidence>
<name>A0A840RDV7_9NEIS</name>
<feature type="region of interest" description="Disordered" evidence="2">
    <location>
        <begin position="231"/>
        <end position="276"/>
    </location>
</feature>
<dbReference type="RefSeq" id="WP_184100604.1">
    <property type="nucleotide sequence ID" value="NZ_JACHHN010000004.1"/>
</dbReference>
<organism evidence="5 6">
    <name type="scientific">Silvimonas terrae</name>
    <dbReference type="NCBI Taxonomy" id="300266"/>
    <lineage>
        <taxon>Bacteria</taxon>
        <taxon>Pseudomonadati</taxon>
        <taxon>Pseudomonadota</taxon>
        <taxon>Betaproteobacteria</taxon>
        <taxon>Neisseriales</taxon>
        <taxon>Chitinibacteraceae</taxon>
        <taxon>Silvimonas</taxon>
    </lineage>
</organism>
<feature type="coiled-coil region" evidence="1">
    <location>
        <begin position="285"/>
        <end position="319"/>
    </location>
</feature>
<reference evidence="5 6" key="1">
    <citation type="submission" date="2020-08" db="EMBL/GenBank/DDBJ databases">
        <title>Genomic Encyclopedia of Type Strains, Phase IV (KMG-IV): sequencing the most valuable type-strain genomes for metagenomic binning, comparative biology and taxonomic classification.</title>
        <authorList>
            <person name="Goeker M."/>
        </authorList>
    </citation>
    <scope>NUCLEOTIDE SEQUENCE [LARGE SCALE GENOMIC DNA]</scope>
    <source>
        <strain evidence="5 6">DSM 18233</strain>
    </source>
</reference>